<sequence>MQIPIKKVIDKIPGGMMIVPLFLGVLVNTFFPQFLKIGGFTTALFGPQAASTILACFMFLMSV</sequence>
<feature type="transmembrane region" description="Helical" evidence="9">
    <location>
        <begin position="37"/>
        <end position="60"/>
    </location>
</feature>
<dbReference type="EMBL" id="CP003184">
    <property type="protein sequence ID" value="AFK85513.1"/>
    <property type="molecule type" value="Genomic_DNA"/>
</dbReference>
<evidence type="ECO:0000313" key="11">
    <source>
        <dbReference type="Proteomes" id="UP000006178"/>
    </source>
</evidence>
<feature type="transmembrane region" description="Helical" evidence="9">
    <location>
        <begin position="12"/>
        <end position="31"/>
    </location>
</feature>
<evidence type="ECO:0000256" key="3">
    <source>
        <dbReference type="ARBA" id="ARBA00022475"/>
    </source>
</evidence>
<comment type="similarity">
    <text evidence="1">Belongs to the KdgT transporter family.</text>
</comment>
<organism evidence="10 11">
    <name type="scientific">Thermoanaerobacterium saccharolyticum (strain DSM 8691 / JW/SL-YS485)</name>
    <dbReference type="NCBI Taxonomy" id="1094508"/>
    <lineage>
        <taxon>Bacteria</taxon>
        <taxon>Bacillati</taxon>
        <taxon>Bacillota</taxon>
        <taxon>Clostridia</taxon>
        <taxon>Thermoanaerobacterales</taxon>
        <taxon>Thermoanaerobacteraceae</taxon>
        <taxon>Thermoanaerobacterium</taxon>
    </lineage>
</organism>
<dbReference type="STRING" id="1094508.Tsac_0487"/>
<evidence type="ECO:0000256" key="8">
    <source>
        <dbReference type="ARBA" id="ARBA00023136"/>
    </source>
</evidence>
<evidence type="ECO:0000256" key="4">
    <source>
        <dbReference type="ARBA" id="ARBA00022597"/>
    </source>
</evidence>
<evidence type="ECO:0000256" key="6">
    <source>
        <dbReference type="ARBA" id="ARBA00022847"/>
    </source>
</evidence>
<keyword evidence="7 9" id="KW-1133">Transmembrane helix</keyword>
<keyword evidence="8 9" id="KW-0472">Membrane</keyword>
<dbReference type="InterPro" id="IPR004684">
    <property type="entry name" value="2keto-3dGluconate_permease"/>
</dbReference>
<evidence type="ECO:0000256" key="2">
    <source>
        <dbReference type="ARBA" id="ARBA00022448"/>
    </source>
</evidence>
<dbReference type="GO" id="GO:0016020">
    <property type="term" value="C:membrane"/>
    <property type="evidence" value="ECO:0007669"/>
    <property type="project" value="InterPro"/>
</dbReference>
<evidence type="ECO:0000313" key="10">
    <source>
        <dbReference type="EMBL" id="AFK85513.1"/>
    </source>
</evidence>
<evidence type="ECO:0000256" key="9">
    <source>
        <dbReference type="SAM" id="Phobius"/>
    </source>
</evidence>
<gene>
    <name evidence="10" type="ordered locus">Tsac_0487</name>
</gene>
<evidence type="ECO:0000256" key="5">
    <source>
        <dbReference type="ARBA" id="ARBA00022692"/>
    </source>
</evidence>
<proteinExistence type="inferred from homology"/>
<evidence type="ECO:0000256" key="1">
    <source>
        <dbReference type="ARBA" id="ARBA00006430"/>
    </source>
</evidence>
<dbReference type="Pfam" id="PF03812">
    <property type="entry name" value="KdgT"/>
    <property type="match status" value="1"/>
</dbReference>
<keyword evidence="4" id="KW-0762">Sugar transport</keyword>
<evidence type="ECO:0000256" key="7">
    <source>
        <dbReference type="ARBA" id="ARBA00022989"/>
    </source>
</evidence>
<keyword evidence="3" id="KW-1003">Cell membrane</keyword>
<dbReference type="PATRIC" id="fig|1094508.3.peg.492"/>
<keyword evidence="2" id="KW-0813">Transport</keyword>
<dbReference type="AlphaFoldDB" id="I3VSL8"/>
<keyword evidence="11" id="KW-1185">Reference proteome</keyword>
<name>I3VSL8_THESW</name>
<dbReference type="GO" id="GO:0015649">
    <property type="term" value="F:2-keto-3-deoxygluconate:proton symporter activity"/>
    <property type="evidence" value="ECO:0007669"/>
    <property type="project" value="InterPro"/>
</dbReference>
<dbReference type="KEGG" id="tsh:Tsac_0487"/>
<dbReference type="RefSeq" id="WP_014757432.1">
    <property type="nucleotide sequence ID" value="NC_017992.1"/>
</dbReference>
<keyword evidence="6" id="KW-0769">Symport</keyword>
<keyword evidence="5 9" id="KW-0812">Transmembrane</keyword>
<dbReference type="Proteomes" id="UP000006178">
    <property type="component" value="Chromosome"/>
</dbReference>
<dbReference type="BioCyc" id="TSAC1094508:GLMA-484-MONOMER"/>
<reference evidence="10 11" key="1">
    <citation type="journal article" date="2014" name="Appl. Environ. Microbiol.">
        <title>Profile of Secreted Hydrolases, Associated Proteins, and SlpA in Thermoanaerobacterium saccharolyticum during the Degradation of Hemicellulose.</title>
        <authorList>
            <person name="Currie D.H."/>
            <person name="Guss A.M."/>
            <person name="Herring C.D."/>
            <person name="Giannone R.J."/>
            <person name="Johnson C.M."/>
            <person name="Lankford P.K."/>
            <person name="Brown S.D."/>
            <person name="Hettich R.L."/>
            <person name="Lynd L.R."/>
        </authorList>
    </citation>
    <scope>NUCLEOTIDE SEQUENCE [LARGE SCALE GENOMIC DNA]</scope>
    <source>
        <strain evidence="11">DSM 8691 / JW/SL-YS485</strain>
    </source>
</reference>
<accession>I3VSL8</accession>
<protein>
    <submittedName>
        <fullName evidence="10">2-keto-3-deoxygluconate permease</fullName>
    </submittedName>
</protein>